<dbReference type="EMBL" id="LHZT01000120">
    <property type="protein sequence ID" value="KXV57512.1"/>
    <property type="molecule type" value="Genomic_DNA"/>
</dbReference>
<dbReference type="AlphaFoldDB" id="A0A149TWK4"/>
<dbReference type="Gene3D" id="3.40.1190.20">
    <property type="match status" value="1"/>
</dbReference>
<dbReference type="PANTHER" id="PTHR20858">
    <property type="entry name" value="PHOSPHOMETHYLPYRIMIDINE KINASE"/>
    <property type="match status" value="1"/>
</dbReference>
<dbReference type="PATRIC" id="fig|104102.12.peg.409"/>
<dbReference type="GeneID" id="89478304"/>
<dbReference type="UniPathway" id="UPA00060">
    <property type="reaction ID" value="UER00138"/>
</dbReference>
<feature type="domain" description="Pyridoxamine kinase/Phosphomethylpyrimidine kinase" evidence="7">
    <location>
        <begin position="26"/>
        <end position="273"/>
    </location>
</feature>
<dbReference type="GO" id="GO:0008902">
    <property type="term" value="F:hydroxymethylpyrimidine kinase activity"/>
    <property type="evidence" value="ECO:0007669"/>
    <property type="project" value="UniProtKB-EC"/>
</dbReference>
<dbReference type="GO" id="GO:0009228">
    <property type="term" value="P:thiamine biosynthetic process"/>
    <property type="evidence" value="ECO:0007669"/>
    <property type="project" value="InterPro"/>
</dbReference>
<evidence type="ECO:0000256" key="1">
    <source>
        <dbReference type="ARBA" id="ARBA00004948"/>
    </source>
</evidence>
<evidence type="ECO:0000256" key="2">
    <source>
        <dbReference type="ARBA" id="ARBA00012135"/>
    </source>
</evidence>
<accession>A0A149TWK4</accession>
<dbReference type="InterPro" id="IPR004399">
    <property type="entry name" value="HMP/HMP-P_kinase_dom"/>
</dbReference>
<evidence type="ECO:0000313" key="8">
    <source>
        <dbReference type="EMBL" id="KXV57512.1"/>
    </source>
</evidence>
<dbReference type="GO" id="GO:0009229">
    <property type="term" value="P:thiamine diphosphate biosynthetic process"/>
    <property type="evidence" value="ECO:0007669"/>
    <property type="project" value="UniProtKB-UniPathway"/>
</dbReference>
<dbReference type="InterPro" id="IPR029056">
    <property type="entry name" value="Ribokinase-like"/>
</dbReference>
<evidence type="ECO:0000256" key="6">
    <source>
        <dbReference type="ARBA" id="ARBA00022840"/>
    </source>
</evidence>
<dbReference type="SMR" id="A0A149TWK4"/>
<dbReference type="GO" id="GO:0008972">
    <property type="term" value="F:phosphomethylpyrimidine kinase activity"/>
    <property type="evidence" value="ECO:0007669"/>
    <property type="project" value="InterPro"/>
</dbReference>
<dbReference type="Proteomes" id="UP000075411">
    <property type="component" value="Unassembled WGS sequence"/>
</dbReference>
<dbReference type="NCBIfam" id="TIGR00097">
    <property type="entry name" value="HMP-P_kinase"/>
    <property type="match status" value="1"/>
</dbReference>
<evidence type="ECO:0000313" key="9">
    <source>
        <dbReference type="Proteomes" id="UP000075411"/>
    </source>
</evidence>
<dbReference type="OrthoDB" id="9810880at2"/>
<dbReference type="FunFam" id="3.40.1190.20:FF:000003">
    <property type="entry name" value="Phosphomethylpyrimidine kinase ThiD"/>
    <property type="match status" value="1"/>
</dbReference>
<dbReference type="PANTHER" id="PTHR20858:SF17">
    <property type="entry name" value="HYDROXYMETHYLPYRIMIDINE_PHOSPHOMETHYLPYRIMIDINE KINASE THI20-RELATED"/>
    <property type="match status" value="1"/>
</dbReference>
<evidence type="ECO:0000259" key="7">
    <source>
        <dbReference type="Pfam" id="PF08543"/>
    </source>
</evidence>
<evidence type="ECO:0000256" key="5">
    <source>
        <dbReference type="ARBA" id="ARBA00022777"/>
    </source>
</evidence>
<keyword evidence="5 8" id="KW-0418">Kinase</keyword>
<keyword evidence="4" id="KW-0547">Nucleotide-binding</keyword>
<dbReference type="Pfam" id="PF08543">
    <property type="entry name" value="Phos_pyr_kin"/>
    <property type="match status" value="1"/>
</dbReference>
<keyword evidence="3" id="KW-0808">Transferase</keyword>
<proteinExistence type="predicted"/>
<protein>
    <recommendedName>
        <fullName evidence="2">hydroxymethylpyrimidine kinase</fullName>
        <ecNumber evidence="2">2.7.1.49</ecNumber>
    </recommendedName>
</protein>
<dbReference type="RefSeq" id="WP_052051590.1">
    <property type="nucleotide sequence ID" value="NZ_JACAOJ010000037.1"/>
</dbReference>
<dbReference type="CDD" id="cd01169">
    <property type="entry name" value="HMPP_kinase"/>
    <property type="match status" value="1"/>
</dbReference>
<sequence>MTVPEPLITGSQQRAPARVLSIAGSDSGGGAGIQADIKAITALGGYAMTAITALTAQNTLGVQGIYPVDPDFLRLQIRSVLNDLGTDAFKTGMVGGPAEIRVVAQEITAYRQQNVQTLFVLDPVMVAKGGAALLAEDAISTLKAYLFPLATVLTPNLPEAERLTGRSVETIQDMRVAARHLREETGAAVLLKGGHLSGDDLVDVLLDDTGFTEFADKRIPTRHTHGTGCTLASALATLLAQNHAMADAISLSRQYVRNAILTAPGLGHGAGPLWHAHPFRK</sequence>
<name>A0A149TWK4_9PROT</name>
<dbReference type="GO" id="GO:0005829">
    <property type="term" value="C:cytosol"/>
    <property type="evidence" value="ECO:0007669"/>
    <property type="project" value="TreeGrafter"/>
</dbReference>
<dbReference type="SUPFAM" id="SSF53613">
    <property type="entry name" value="Ribokinase-like"/>
    <property type="match status" value="1"/>
</dbReference>
<reference evidence="8 9" key="1">
    <citation type="submission" date="2015-06" db="EMBL/GenBank/DDBJ databases">
        <title>Improved classification and identification of acetic acid bacteria using matrix-assisted laser desorption/ionization time-of-flight mass spectrometry; Gluconobacter nephelii and Gluconobacter uchimurae are later heterotypic synonyms of Gluconobacter japonicus and Gluconobacter oxydans, respectively.</title>
        <authorList>
            <person name="Li L."/>
            <person name="Cleenwerck I."/>
            <person name="De Vuyst L."/>
            <person name="Vandamme P."/>
        </authorList>
    </citation>
    <scope>NUCLEOTIDE SEQUENCE [LARGE SCALE GENOMIC DNA]</scope>
    <source>
        <strain evidence="8 9">LMG 1663</strain>
    </source>
</reference>
<dbReference type="InterPro" id="IPR013749">
    <property type="entry name" value="PM/HMP-P_kinase-1"/>
</dbReference>
<organism evidence="8 9">
    <name type="scientific">Acetobacter tropicalis</name>
    <dbReference type="NCBI Taxonomy" id="104102"/>
    <lineage>
        <taxon>Bacteria</taxon>
        <taxon>Pseudomonadati</taxon>
        <taxon>Pseudomonadota</taxon>
        <taxon>Alphaproteobacteria</taxon>
        <taxon>Acetobacterales</taxon>
        <taxon>Acetobacteraceae</taxon>
        <taxon>Acetobacter</taxon>
    </lineage>
</organism>
<dbReference type="EC" id="2.7.1.49" evidence="2"/>
<comment type="caution">
    <text evidence="8">The sequence shown here is derived from an EMBL/GenBank/DDBJ whole genome shotgun (WGS) entry which is preliminary data.</text>
</comment>
<dbReference type="GO" id="GO:0005524">
    <property type="term" value="F:ATP binding"/>
    <property type="evidence" value="ECO:0007669"/>
    <property type="project" value="UniProtKB-KW"/>
</dbReference>
<gene>
    <name evidence="8" type="ORF">AD947_08400</name>
</gene>
<keyword evidence="6" id="KW-0067">ATP-binding</keyword>
<evidence type="ECO:0000256" key="4">
    <source>
        <dbReference type="ARBA" id="ARBA00022741"/>
    </source>
</evidence>
<evidence type="ECO:0000256" key="3">
    <source>
        <dbReference type="ARBA" id="ARBA00022679"/>
    </source>
</evidence>
<comment type="pathway">
    <text evidence="1">Cofactor biosynthesis; thiamine diphosphate biosynthesis.</text>
</comment>